<comment type="caution">
    <text evidence="1">The sequence shown here is derived from an EMBL/GenBank/DDBJ whole genome shotgun (WGS) entry which is preliminary data.</text>
</comment>
<proteinExistence type="predicted"/>
<reference evidence="1" key="1">
    <citation type="submission" date="2020-02" db="EMBL/GenBank/DDBJ databases">
        <authorList>
            <person name="Palmer J.M."/>
        </authorList>
    </citation>
    <scope>NUCLEOTIDE SEQUENCE</scope>
    <source>
        <strain evidence="1">EPUS1.4</strain>
        <tissue evidence="1">Thallus</tissue>
    </source>
</reference>
<evidence type="ECO:0000313" key="1">
    <source>
        <dbReference type="EMBL" id="KAF7513647.1"/>
    </source>
</evidence>
<evidence type="ECO:0000313" key="2">
    <source>
        <dbReference type="Proteomes" id="UP000606974"/>
    </source>
</evidence>
<accession>A0A8H7ASQ7</accession>
<dbReference type="AlphaFoldDB" id="A0A8H7ASQ7"/>
<keyword evidence="2" id="KW-1185">Reference proteome</keyword>
<sequence>MAILFSSNTPNSFVHRQTPKKKTRARIVTYSMNSQSLIYSLRLYVLDISKKKSREKKKHAAGKPPKKRVVFFQPAGVQTLQSLRVICTTWKSTSRIEPLGQLSKTVDCVLK</sequence>
<dbReference type="Proteomes" id="UP000606974">
    <property type="component" value="Unassembled WGS sequence"/>
</dbReference>
<gene>
    <name evidence="1" type="ORF">GJ744_007698</name>
</gene>
<name>A0A8H7ASQ7_9EURO</name>
<dbReference type="EMBL" id="JAACFV010000004">
    <property type="protein sequence ID" value="KAF7513647.1"/>
    <property type="molecule type" value="Genomic_DNA"/>
</dbReference>
<protein>
    <submittedName>
        <fullName evidence="1">Uncharacterized protein</fullName>
    </submittedName>
</protein>
<organism evidence="1 2">
    <name type="scientific">Endocarpon pusillum</name>
    <dbReference type="NCBI Taxonomy" id="364733"/>
    <lineage>
        <taxon>Eukaryota</taxon>
        <taxon>Fungi</taxon>
        <taxon>Dikarya</taxon>
        <taxon>Ascomycota</taxon>
        <taxon>Pezizomycotina</taxon>
        <taxon>Eurotiomycetes</taxon>
        <taxon>Chaetothyriomycetidae</taxon>
        <taxon>Verrucariales</taxon>
        <taxon>Verrucariaceae</taxon>
        <taxon>Endocarpon</taxon>
    </lineage>
</organism>